<evidence type="ECO:0000256" key="2">
    <source>
        <dbReference type="ARBA" id="ARBA00008785"/>
    </source>
</evidence>
<comment type="cofactor">
    <cofactor evidence="1">
        <name>Mn(2+)</name>
        <dbReference type="ChEBI" id="CHEBI:29035"/>
    </cofactor>
</comment>
<dbReference type="EMBL" id="BSUO01000001">
    <property type="protein sequence ID" value="GMA40598.1"/>
    <property type="molecule type" value="Genomic_DNA"/>
</dbReference>
<keyword evidence="10" id="KW-1185">Reference proteome</keyword>
<dbReference type="Pfam" id="PF03949">
    <property type="entry name" value="Malic_M"/>
    <property type="match status" value="1"/>
</dbReference>
<dbReference type="Pfam" id="PF00390">
    <property type="entry name" value="malic"/>
    <property type="match status" value="1"/>
</dbReference>
<dbReference type="InterPro" id="IPR046346">
    <property type="entry name" value="Aminoacid_DH-like_N_sf"/>
</dbReference>
<dbReference type="InterPro" id="IPR015884">
    <property type="entry name" value="Malic_enzyme_CS"/>
</dbReference>
<evidence type="ECO:0000259" key="7">
    <source>
        <dbReference type="SMART" id="SM00919"/>
    </source>
</evidence>
<dbReference type="InterPro" id="IPR012302">
    <property type="entry name" value="Malic_NAD-bd"/>
</dbReference>
<gene>
    <name evidence="9" type="primary">malS</name>
    <name evidence="9" type="ORF">GCM10025883_26430</name>
</gene>
<evidence type="ECO:0000313" key="10">
    <source>
        <dbReference type="Proteomes" id="UP001157126"/>
    </source>
</evidence>
<evidence type="ECO:0000256" key="4">
    <source>
        <dbReference type="ARBA" id="ARBA00023027"/>
    </source>
</evidence>
<dbReference type="RefSeq" id="WP_284304268.1">
    <property type="nucleotide sequence ID" value="NZ_BSUO01000001.1"/>
</dbReference>
<dbReference type="InterPro" id="IPR012301">
    <property type="entry name" value="Malic_N_dom"/>
</dbReference>
<protein>
    <submittedName>
        <fullName evidence="9">NAD-dependent malic enzyme 3</fullName>
    </submittedName>
</protein>
<dbReference type="Gene3D" id="3.40.50.10380">
    <property type="entry name" value="Malic enzyme, N-terminal domain"/>
    <property type="match status" value="1"/>
</dbReference>
<reference evidence="10" key="1">
    <citation type="journal article" date="2019" name="Int. J. Syst. Evol. Microbiol.">
        <title>The Global Catalogue of Microorganisms (GCM) 10K type strain sequencing project: providing services to taxonomists for standard genome sequencing and annotation.</title>
        <authorList>
            <consortium name="The Broad Institute Genomics Platform"/>
            <consortium name="The Broad Institute Genome Sequencing Center for Infectious Disease"/>
            <person name="Wu L."/>
            <person name="Ma J."/>
        </authorList>
    </citation>
    <scope>NUCLEOTIDE SEQUENCE [LARGE SCALE GENOMIC DNA]</scope>
    <source>
        <strain evidence="10">NBRC 113072</strain>
    </source>
</reference>
<dbReference type="InterPro" id="IPR037062">
    <property type="entry name" value="Malic_N_dom_sf"/>
</dbReference>
<feature type="compositionally biased region" description="Acidic residues" evidence="6">
    <location>
        <begin position="1"/>
        <end position="11"/>
    </location>
</feature>
<dbReference type="SUPFAM" id="SSF53223">
    <property type="entry name" value="Aminoacid dehydrogenase-like, N-terminal domain"/>
    <property type="match status" value="1"/>
</dbReference>
<dbReference type="InterPro" id="IPR001891">
    <property type="entry name" value="Malic_OxRdtase"/>
</dbReference>
<accession>A0ABQ6IRN1</accession>
<evidence type="ECO:0000256" key="6">
    <source>
        <dbReference type="SAM" id="MobiDB-lite"/>
    </source>
</evidence>
<evidence type="ECO:0000313" key="9">
    <source>
        <dbReference type="EMBL" id="GMA40598.1"/>
    </source>
</evidence>
<dbReference type="PANTHER" id="PTHR23406">
    <property type="entry name" value="MALIC ENZYME-RELATED"/>
    <property type="match status" value="1"/>
</dbReference>
<feature type="domain" description="Malic enzyme N-terminal" evidence="8">
    <location>
        <begin position="99"/>
        <end position="281"/>
    </location>
</feature>
<dbReference type="PANTHER" id="PTHR23406:SF34">
    <property type="entry name" value="NAD-DEPENDENT MALIC ENZYME, MITOCHONDRIAL"/>
    <property type="match status" value="1"/>
</dbReference>
<keyword evidence="4" id="KW-0520">NAD</keyword>
<name>A0ABQ6IRN1_9MICO</name>
<comment type="caution">
    <text evidence="9">The sequence shown here is derived from an EMBL/GenBank/DDBJ whole genome shotgun (WGS) entry which is preliminary data.</text>
</comment>
<dbReference type="SMART" id="SM01274">
    <property type="entry name" value="malic"/>
    <property type="match status" value="1"/>
</dbReference>
<organism evidence="9 10">
    <name type="scientific">Mobilicoccus caccae</name>
    <dbReference type="NCBI Taxonomy" id="1859295"/>
    <lineage>
        <taxon>Bacteria</taxon>
        <taxon>Bacillati</taxon>
        <taxon>Actinomycetota</taxon>
        <taxon>Actinomycetes</taxon>
        <taxon>Micrococcales</taxon>
        <taxon>Dermatophilaceae</taxon>
        <taxon>Mobilicoccus</taxon>
    </lineage>
</organism>
<dbReference type="PROSITE" id="PS00331">
    <property type="entry name" value="MALIC_ENZYMES"/>
    <property type="match status" value="1"/>
</dbReference>
<evidence type="ECO:0000259" key="8">
    <source>
        <dbReference type="SMART" id="SM01274"/>
    </source>
</evidence>
<dbReference type="SMART" id="SM00919">
    <property type="entry name" value="Malic_M"/>
    <property type="match status" value="1"/>
</dbReference>
<evidence type="ECO:0000256" key="3">
    <source>
        <dbReference type="ARBA" id="ARBA00022723"/>
    </source>
</evidence>
<dbReference type="PRINTS" id="PR00072">
    <property type="entry name" value="MALOXRDTASE"/>
</dbReference>
<dbReference type="NCBIfam" id="NF010052">
    <property type="entry name" value="PRK13529.1"/>
    <property type="match status" value="1"/>
</dbReference>
<evidence type="ECO:0000256" key="1">
    <source>
        <dbReference type="ARBA" id="ARBA00001936"/>
    </source>
</evidence>
<sequence>MADEQTPEDDAQPTPAEYVNPSGKRPSRQKMWMRGQELLTRPFVNRGTAFTRDERKALGLVGLLPAGEVQMEGQLRRVYEQYCAQPDALSKNVYLQSMRDRNETLFYRLLADHLEEMLPIVYTPTIGEAIEKFSHWYSRPRGVFLSIDHPENIEESFENYGLAADEVDLLVVTDSEGILGIGDQGVGGVMIAVGKLSVYTAAAGIHPRRAIPVVLDVGTDNLGLLNDEFYLGARHARVRGERYDDFIQRFVEVATRMFPHAMLHWEDFGASNAHRILDTYRDRACTFNDDIQGTAAVVLAAALSAARSAHVPMRDQRVVIHGAGTAGVGVAELMRDEMMRQGLTREEADARFWCLGSRGLISERLGDRVRDFQQQFARTDAELRDWAVTDPTRIDLEDVVRNVRPTMLVGTSAQAGAFSESVVREMAAHTPSPIIFPLSNPTSKAEAVPADLLAWTDGRALIATGSPFEPVTHEEIRYEIAQANNALVFPGIGLAVTVCRPTRITDRMIAAAAEAVAKIGAAQGGRGASLLPSMSHLRMVSGAVAIAVCAAAEEDGLARVEVEDPVQEVFDLMWQPTYRPIEIV</sequence>
<keyword evidence="3 5" id="KW-0479">Metal-binding</keyword>
<dbReference type="Proteomes" id="UP001157126">
    <property type="component" value="Unassembled WGS sequence"/>
</dbReference>
<dbReference type="SUPFAM" id="SSF51735">
    <property type="entry name" value="NAD(P)-binding Rossmann-fold domains"/>
    <property type="match status" value="1"/>
</dbReference>
<evidence type="ECO:0000256" key="5">
    <source>
        <dbReference type="RuleBase" id="RU003427"/>
    </source>
</evidence>
<proteinExistence type="inferred from homology"/>
<dbReference type="PIRSF" id="PIRSF000106">
    <property type="entry name" value="ME"/>
    <property type="match status" value="1"/>
</dbReference>
<feature type="domain" description="Malic enzyme NAD-binding" evidence="7">
    <location>
        <begin position="291"/>
        <end position="553"/>
    </location>
</feature>
<dbReference type="Gene3D" id="3.40.50.720">
    <property type="entry name" value="NAD(P)-binding Rossmann-like Domain"/>
    <property type="match status" value="1"/>
</dbReference>
<comment type="similarity">
    <text evidence="2 5">Belongs to the malic enzymes family.</text>
</comment>
<dbReference type="InterPro" id="IPR036291">
    <property type="entry name" value="NAD(P)-bd_dom_sf"/>
</dbReference>
<feature type="region of interest" description="Disordered" evidence="6">
    <location>
        <begin position="1"/>
        <end position="29"/>
    </location>
</feature>